<name>A0A7T6Z1B5_9BACI</name>
<evidence type="ECO:0000313" key="1">
    <source>
        <dbReference type="EMBL" id="QQK75103.1"/>
    </source>
</evidence>
<dbReference type="EMBL" id="CP054705">
    <property type="protein sequence ID" value="QQK75163.1"/>
    <property type="molecule type" value="Genomic_DNA"/>
</dbReference>
<evidence type="ECO:0000313" key="3">
    <source>
        <dbReference type="Proteomes" id="UP000595823"/>
    </source>
</evidence>
<dbReference type="RefSeq" id="WP_200127704.1">
    <property type="nucleotide sequence ID" value="NZ_CP054705.1"/>
</dbReference>
<organism evidence="2 3">
    <name type="scientific">Salicibibacter cibarius</name>
    <dbReference type="NCBI Taxonomy" id="2743000"/>
    <lineage>
        <taxon>Bacteria</taxon>
        <taxon>Bacillati</taxon>
        <taxon>Bacillota</taxon>
        <taxon>Bacilli</taxon>
        <taxon>Bacillales</taxon>
        <taxon>Bacillaceae</taxon>
        <taxon>Salicibibacter</taxon>
    </lineage>
</organism>
<sequence>MKVLLTPRQHKDRIEYVFTDERTVVVTYNGEFEETFDLINDFEQPYEGDDMITRKRSEVLPINPIISVRYENDERHVDVFRYHGPNPSDDVVFPDWQEVRFGETYPYPLS</sequence>
<keyword evidence="3" id="KW-1185">Reference proteome</keyword>
<dbReference type="Proteomes" id="UP000595823">
    <property type="component" value="Chromosome"/>
</dbReference>
<dbReference type="KEGG" id="scia:HUG15_05775"/>
<dbReference type="AlphaFoldDB" id="A0A7T6Z1B5"/>
<protein>
    <submittedName>
        <fullName evidence="2">Uncharacterized protein</fullName>
    </submittedName>
</protein>
<dbReference type="KEGG" id="scia:HUG15_05445"/>
<accession>A0A7T6Z1B5</accession>
<evidence type="ECO:0000313" key="2">
    <source>
        <dbReference type="EMBL" id="QQK75163.1"/>
    </source>
</evidence>
<gene>
    <name evidence="1" type="ORF">HUG15_05445</name>
    <name evidence="2" type="ORF">HUG15_05775</name>
</gene>
<reference evidence="2 3" key="1">
    <citation type="submission" date="2020-06" db="EMBL/GenBank/DDBJ databases">
        <title>Genomic analysis of Salicibibacter sp. NKC5-3.</title>
        <authorList>
            <person name="Oh Y.J."/>
        </authorList>
    </citation>
    <scope>NUCLEOTIDE SEQUENCE [LARGE SCALE GENOMIC DNA]</scope>
    <source>
        <strain evidence="2 3">NKC5-3</strain>
    </source>
</reference>
<dbReference type="EMBL" id="CP054705">
    <property type="protein sequence ID" value="QQK75103.1"/>
    <property type="molecule type" value="Genomic_DNA"/>
</dbReference>
<proteinExistence type="predicted"/>